<evidence type="ECO:0000256" key="1">
    <source>
        <dbReference type="ARBA" id="ARBA00013260"/>
    </source>
</evidence>
<dbReference type="Pfam" id="PF01195">
    <property type="entry name" value="Pept_tRNA_hydro"/>
    <property type="match status" value="1"/>
</dbReference>
<dbReference type="GO" id="GO:0072344">
    <property type="term" value="P:rescue of stalled ribosome"/>
    <property type="evidence" value="ECO:0007669"/>
    <property type="project" value="UniProtKB-UniRule"/>
</dbReference>
<organism evidence="8 9">
    <name type="scientific">OM182 bacterium MED-G24</name>
    <dbReference type="NCBI Taxonomy" id="1986255"/>
    <lineage>
        <taxon>Bacteria</taxon>
        <taxon>Pseudomonadati</taxon>
        <taxon>Pseudomonadota</taxon>
        <taxon>Gammaproteobacteria</taxon>
        <taxon>OMG group</taxon>
        <taxon>OM182 clade</taxon>
    </lineage>
</organism>
<evidence type="ECO:0000256" key="2">
    <source>
        <dbReference type="ARBA" id="ARBA00022555"/>
    </source>
</evidence>
<feature type="site" description="Discriminates between blocked and unblocked aminoacyl-tRNA" evidence="7">
    <location>
        <position position="13"/>
    </location>
</feature>
<protein>
    <recommendedName>
        <fullName evidence="6 7">Peptidyl-tRNA hydrolase</fullName>
        <shortName evidence="7">Pth</shortName>
        <ecNumber evidence="1 7">3.1.1.29</ecNumber>
    </recommendedName>
</protein>
<feature type="binding site" evidence="7">
    <location>
        <position position="71"/>
    </location>
    <ligand>
        <name>tRNA</name>
        <dbReference type="ChEBI" id="CHEBI:17843"/>
    </ligand>
</feature>
<comment type="function">
    <text evidence="7">Hydrolyzes ribosome-free peptidyl-tRNAs (with 1 or more amino acids incorporated), which drop off the ribosome during protein synthesis, or as a result of ribosome stalling.</text>
</comment>
<dbReference type="Proteomes" id="UP000219327">
    <property type="component" value="Unassembled WGS sequence"/>
</dbReference>
<evidence type="ECO:0000256" key="5">
    <source>
        <dbReference type="ARBA" id="ARBA00038063"/>
    </source>
</evidence>
<dbReference type="GO" id="GO:0005737">
    <property type="term" value="C:cytoplasm"/>
    <property type="evidence" value="ECO:0007669"/>
    <property type="project" value="UniProtKB-SubCell"/>
</dbReference>
<comment type="caution">
    <text evidence="8">The sequence shown here is derived from an EMBL/GenBank/DDBJ whole genome shotgun (WGS) entry which is preliminary data.</text>
</comment>
<name>A0A2A5WSJ5_9GAMM</name>
<evidence type="ECO:0000256" key="7">
    <source>
        <dbReference type="HAMAP-Rule" id="MF_00083"/>
    </source>
</evidence>
<dbReference type="HAMAP" id="MF_00083">
    <property type="entry name" value="Pept_tRNA_hydro_bact"/>
    <property type="match status" value="1"/>
</dbReference>
<dbReference type="InterPro" id="IPR036416">
    <property type="entry name" value="Pept_tRNA_hydro_sf"/>
</dbReference>
<dbReference type="GO" id="GO:0004045">
    <property type="term" value="F:peptidyl-tRNA hydrolase activity"/>
    <property type="evidence" value="ECO:0007669"/>
    <property type="project" value="UniProtKB-UniRule"/>
</dbReference>
<dbReference type="PANTHER" id="PTHR17224:SF1">
    <property type="entry name" value="PEPTIDYL-TRNA HYDROLASE"/>
    <property type="match status" value="1"/>
</dbReference>
<feature type="binding site" evidence="7">
    <location>
        <position position="69"/>
    </location>
    <ligand>
        <name>tRNA</name>
        <dbReference type="ChEBI" id="CHEBI:17843"/>
    </ligand>
</feature>
<evidence type="ECO:0000256" key="3">
    <source>
        <dbReference type="ARBA" id="ARBA00022801"/>
    </source>
</evidence>
<feature type="binding site" evidence="7">
    <location>
        <position position="18"/>
    </location>
    <ligand>
        <name>tRNA</name>
        <dbReference type="ChEBI" id="CHEBI:17843"/>
    </ligand>
</feature>
<accession>A0A2A5WSJ5</accession>
<dbReference type="GO" id="GO:0006515">
    <property type="term" value="P:protein quality control for misfolded or incompletely synthesized proteins"/>
    <property type="evidence" value="ECO:0007669"/>
    <property type="project" value="UniProtKB-UniRule"/>
</dbReference>
<keyword evidence="2 7" id="KW-0820">tRNA-binding</keyword>
<dbReference type="CDD" id="cd00462">
    <property type="entry name" value="PTH"/>
    <property type="match status" value="1"/>
</dbReference>
<sequence length="196" mass="21412">MSIPLKLIVGLGNPGPKYAKTRHNAGVWFLQRVASEYGASFREERRFHGAAASISTSIGDIRLLLPSTYMNESGKAVGAIAHFFRIEPQSILICHDEIDLAVGVIKYKLGGGLAGHNGLRDVTRSFAGSQDYARLRIGVGKPEGKDAVIGHVLTKTSRDDRKLIDLCLEEAMRFLPDAMRGEWETAMNGLNGFRAT</sequence>
<evidence type="ECO:0000256" key="4">
    <source>
        <dbReference type="ARBA" id="ARBA00022884"/>
    </source>
</evidence>
<evidence type="ECO:0000313" key="9">
    <source>
        <dbReference type="Proteomes" id="UP000219327"/>
    </source>
</evidence>
<dbReference type="EC" id="3.1.1.29" evidence="1 7"/>
<evidence type="ECO:0000313" key="8">
    <source>
        <dbReference type="EMBL" id="PDH39442.1"/>
    </source>
</evidence>
<dbReference type="Gene3D" id="3.40.50.1470">
    <property type="entry name" value="Peptidyl-tRNA hydrolase"/>
    <property type="match status" value="1"/>
</dbReference>
<feature type="binding site" evidence="7">
    <location>
        <position position="117"/>
    </location>
    <ligand>
        <name>tRNA</name>
        <dbReference type="ChEBI" id="CHEBI:17843"/>
    </ligand>
</feature>
<dbReference type="PROSITE" id="PS01196">
    <property type="entry name" value="PEPT_TRNA_HYDROL_2"/>
    <property type="match status" value="1"/>
</dbReference>
<comment type="catalytic activity">
    <reaction evidence="7">
        <text>an N-acyl-L-alpha-aminoacyl-tRNA + H2O = an N-acyl-L-amino acid + a tRNA + H(+)</text>
        <dbReference type="Rhea" id="RHEA:54448"/>
        <dbReference type="Rhea" id="RHEA-COMP:10123"/>
        <dbReference type="Rhea" id="RHEA-COMP:13883"/>
        <dbReference type="ChEBI" id="CHEBI:15377"/>
        <dbReference type="ChEBI" id="CHEBI:15378"/>
        <dbReference type="ChEBI" id="CHEBI:59874"/>
        <dbReference type="ChEBI" id="CHEBI:78442"/>
        <dbReference type="ChEBI" id="CHEBI:138191"/>
        <dbReference type="EC" id="3.1.1.29"/>
    </reaction>
</comment>
<dbReference type="GO" id="GO:0000049">
    <property type="term" value="F:tRNA binding"/>
    <property type="evidence" value="ECO:0007669"/>
    <property type="project" value="UniProtKB-UniRule"/>
</dbReference>
<dbReference type="SUPFAM" id="SSF53178">
    <property type="entry name" value="Peptidyl-tRNA hydrolase-like"/>
    <property type="match status" value="1"/>
</dbReference>
<keyword evidence="7" id="KW-0963">Cytoplasm</keyword>
<dbReference type="FunFam" id="3.40.50.1470:FF:000001">
    <property type="entry name" value="Peptidyl-tRNA hydrolase"/>
    <property type="match status" value="1"/>
</dbReference>
<dbReference type="InterPro" id="IPR018171">
    <property type="entry name" value="Pept_tRNA_hydro_CS"/>
</dbReference>
<comment type="function">
    <text evidence="7">Catalyzes the release of premature peptidyl moieties from peptidyl-tRNA molecules trapped in stalled 50S ribosomal subunits, and thus maintains levels of free tRNAs and 50S ribosomes.</text>
</comment>
<dbReference type="AlphaFoldDB" id="A0A2A5WSJ5"/>
<reference evidence="8 9" key="1">
    <citation type="submission" date="2017-08" db="EMBL/GenBank/DDBJ databases">
        <title>Fine stratification of microbial communities through a metagenomic profile of the photic zone.</title>
        <authorList>
            <person name="Haro-Moreno J.M."/>
            <person name="Lopez-Perez M."/>
            <person name="De La Torre J."/>
            <person name="Picazo A."/>
            <person name="Camacho A."/>
            <person name="Rodriguez-Valera F."/>
        </authorList>
    </citation>
    <scope>NUCLEOTIDE SEQUENCE [LARGE SCALE GENOMIC DNA]</scope>
    <source>
        <strain evidence="8">MED-G24</strain>
    </source>
</reference>
<keyword evidence="4 7" id="KW-0694">RNA-binding</keyword>
<feature type="active site" description="Proton acceptor" evidence="7">
    <location>
        <position position="23"/>
    </location>
</feature>
<comment type="subcellular location">
    <subcellularLocation>
        <location evidence="7">Cytoplasm</location>
    </subcellularLocation>
</comment>
<dbReference type="EMBL" id="NTKD01000024">
    <property type="protein sequence ID" value="PDH39442.1"/>
    <property type="molecule type" value="Genomic_DNA"/>
</dbReference>
<dbReference type="InterPro" id="IPR001328">
    <property type="entry name" value="Pept_tRNA_hydro"/>
</dbReference>
<evidence type="ECO:0000256" key="6">
    <source>
        <dbReference type="ARBA" id="ARBA00050038"/>
    </source>
</evidence>
<comment type="similarity">
    <text evidence="5 7">Belongs to the PTH family.</text>
</comment>
<dbReference type="NCBIfam" id="TIGR00447">
    <property type="entry name" value="pth"/>
    <property type="match status" value="1"/>
</dbReference>
<keyword evidence="3 7" id="KW-0378">Hydrolase</keyword>
<feature type="site" description="Stabilizes the basic form of H active site to accept a proton" evidence="7">
    <location>
        <position position="96"/>
    </location>
</feature>
<proteinExistence type="inferred from homology"/>
<dbReference type="PANTHER" id="PTHR17224">
    <property type="entry name" value="PEPTIDYL-TRNA HYDROLASE"/>
    <property type="match status" value="1"/>
</dbReference>
<gene>
    <name evidence="7" type="primary">pth</name>
    <name evidence="8" type="ORF">CNE99_05635</name>
</gene>
<comment type="subunit">
    <text evidence="7">Monomer.</text>
</comment>